<gene>
    <name evidence="1" type="ORF">PVK06_007976</name>
</gene>
<organism evidence="1 2">
    <name type="scientific">Gossypium arboreum</name>
    <name type="common">Tree cotton</name>
    <name type="synonym">Gossypium nanking</name>
    <dbReference type="NCBI Taxonomy" id="29729"/>
    <lineage>
        <taxon>Eukaryota</taxon>
        <taxon>Viridiplantae</taxon>
        <taxon>Streptophyta</taxon>
        <taxon>Embryophyta</taxon>
        <taxon>Tracheophyta</taxon>
        <taxon>Spermatophyta</taxon>
        <taxon>Magnoliopsida</taxon>
        <taxon>eudicotyledons</taxon>
        <taxon>Gunneridae</taxon>
        <taxon>Pentapetalae</taxon>
        <taxon>rosids</taxon>
        <taxon>malvids</taxon>
        <taxon>Malvales</taxon>
        <taxon>Malvaceae</taxon>
        <taxon>Malvoideae</taxon>
        <taxon>Gossypium</taxon>
    </lineage>
</organism>
<name>A0ABR0QIZ1_GOSAR</name>
<protein>
    <recommendedName>
        <fullName evidence="3">RNase H type-1 domain-containing protein</fullName>
    </recommendedName>
</protein>
<accession>A0ABR0QIZ1</accession>
<dbReference type="Proteomes" id="UP001358586">
    <property type="component" value="Chromosome 3"/>
</dbReference>
<reference evidence="1 2" key="1">
    <citation type="submission" date="2023-03" db="EMBL/GenBank/DDBJ databases">
        <title>WGS of Gossypium arboreum.</title>
        <authorList>
            <person name="Yu D."/>
        </authorList>
    </citation>
    <scope>NUCLEOTIDE SEQUENCE [LARGE SCALE GENOMIC DNA]</scope>
    <source>
        <tissue evidence="1">Leaf</tissue>
    </source>
</reference>
<comment type="caution">
    <text evidence="1">The sequence shown here is derived from an EMBL/GenBank/DDBJ whole genome shotgun (WGS) entry which is preliminary data.</text>
</comment>
<evidence type="ECO:0008006" key="3">
    <source>
        <dbReference type="Google" id="ProtNLM"/>
    </source>
</evidence>
<dbReference type="EMBL" id="JARKNE010000003">
    <property type="protein sequence ID" value="KAK5839204.1"/>
    <property type="molecule type" value="Genomic_DNA"/>
</dbReference>
<evidence type="ECO:0000313" key="1">
    <source>
        <dbReference type="EMBL" id="KAK5839204.1"/>
    </source>
</evidence>
<sequence length="138" mass="15981">MMCGYAIEDMSHVLLDCSFAKDAWMLVLLEQLKQRFFSSPFPNWFSLNLCFPERLQVVQTLSNLDLEDSGITVLQRPERIMRAEGVWKIIHIPRTQNLVADHLAKLSLNWKSSLQVFNEAPKEIIDLLQEDKDNGCLM</sequence>
<proteinExistence type="predicted"/>
<evidence type="ECO:0000313" key="2">
    <source>
        <dbReference type="Proteomes" id="UP001358586"/>
    </source>
</evidence>
<keyword evidence="2" id="KW-1185">Reference proteome</keyword>